<evidence type="ECO:0000313" key="3">
    <source>
        <dbReference type="Proteomes" id="UP001142291"/>
    </source>
</evidence>
<dbReference type="EMBL" id="BSER01000012">
    <property type="protein sequence ID" value="GLJ96597.1"/>
    <property type="molecule type" value="Genomic_DNA"/>
</dbReference>
<keyword evidence="1" id="KW-0472">Membrane</keyword>
<dbReference type="Proteomes" id="UP001142291">
    <property type="component" value="Unassembled WGS sequence"/>
</dbReference>
<accession>A0A9W6HPG2</accession>
<dbReference type="AlphaFoldDB" id="A0A9W6HPG2"/>
<organism evidence="2 3">
    <name type="scientific">Microbacterium dextranolyticum</name>
    <dbReference type="NCBI Taxonomy" id="36806"/>
    <lineage>
        <taxon>Bacteria</taxon>
        <taxon>Bacillati</taxon>
        <taxon>Actinomycetota</taxon>
        <taxon>Actinomycetes</taxon>
        <taxon>Micrococcales</taxon>
        <taxon>Microbacteriaceae</taxon>
        <taxon>Microbacterium</taxon>
    </lineage>
</organism>
<keyword evidence="1" id="KW-1133">Transmembrane helix</keyword>
<protein>
    <submittedName>
        <fullName evidence="2">Uncharacterized protein</fullName>
    </submittedName>
</protein>
<comment type="caution">
    <text evidence="2">The sequence shown here is derived from an EMBL/GenBank/DDBJ whole genome shotgun (WGS) entry which is preliminary data.</text>
</comment>
<feature type="transmembrane region" description="Helical" evidence="1">
    <location>
        <begin position="53"/>
        <end position="71"/>
    </location>
</feature>
<reference evidence="2" key="1">
    <citation type="journal article" date="2014" name="Int. J. Syst. Evol. Microbiol.">
        <title>Complete genome sequence of Corynebacterium casei LMG S-19264T (=DSM 44701T), isolated from a smear-ripened cheese.</title>
        <authorList>
            <consortium name="US DOE Joint Genome Institute (JGI-PGF)"/>
            <person name="Walter F."/>
            <person name="Albersmeier A."/>
            <person name="Kalinowski J."/>
            <person name="Ruckert C."/>
        </authorList>
    </citation>
    <scope>NUCLEOTIDE SEQUENCE</scope>
    <source>
        <strain evidence="2">VKM Ac-1940</strain>
    </source>
</reference>
<evidence type="ECO:0000313" key="2">
    <source>
        <dbReference type="EMBL" id="GLJ96597.1"/>
    </source>
</evidence>
<feature type="transmembrane region" description="Helical" evidence="1">
    <location>
        <begin position="25"/>
        <end position="47"/>
    </location>
</feature>
<keyword evidence="1" id="KW-0812">Transmembrane</keyword>
<reference evidence="2" key="2">
    <citation type="submission" date="2023-01" db="EMBL/GenBank/DDBJ databases">
        <authorList>
            <person name="Sun Q."/>
            <person name="Evtushenko L."/>
        </authorList>
    </citation>
    <scope>NUCLEOTIDE SEQUENCE</scope>
    <source>
        <strain evidence="2">VKM Ac-1940</strain>
    </source>
</reference>
<keyword evidence="3" id="KW-1185">Reference proteome</keyword>
<sequence>MRGEGLTDAIAAVNPSHVGRGASTLASMTLAIILLVVGIVLILLGVFVEAAKFLLWIGLVILIIAVIAWLMRAIKRNA</sequence>
<gene>
    <name evidence="2" type="ORF">GCM10017591_26600</name>
</gene>
<evidence type="ECO:0000256" key="1">
    <source>
        <dbReference type="SAM" id="Phobius"/>
    </source>
</evidence>
<proteinExistence type="predicted"/>
<name>A0A9W6HPG2_9MICO</name>